<proteinExistence type="predicted"/>
<dbReference type="PATRIC" id="fig|1705561.3.peg.5400"/>
<keyword evidence="2" id="KW-1185">Reference proteome</keyword>
<evidence type="ECO:0000313" key="2">
    <source>
        <dbReference type="Proteomes" id="UP000037688"/>
    </source>
</evidence>
<dbReference type="AlphaFoldDB" id="A0A0M9BJU3"/>
<dbReference type="OrthoDB" id="2633179at2"/>
<evidence type="ECO:0000313" key="1">
    <source>
        <dbReference type="EMBL" id="KOY13800.1"/>
    </source>
</evidence>
<evidence type="ECO:0008006" key="3">
    <source>
        <dbReference type="Google" id="ProtNLM"/>
    </source>
</evidence>
<protein>
    <recommendedName>
        <fullName evidence="3">YgiT-type zinc finger domain-containing protein</fullName>
    </recommendedName>
</protein>
<sequence>MTRDQHNKQQARHSKANRTKSTAYDFLFVAENNEYDEIYKGYIDEQETDPLQSVEEIWGILYGEVGIEKRKEKYQEHRENNDYGSSDIIECPMCGNNEVPIIDIEVNVKLSGIVFKSISLQEARCTMCNELFFSESTANALMRLSSVFDKLFPNIENK</sequence>
<reference evidence="1 2" key="1">
    <citation type="submission" date="2015-08" db="EMBL/GenBank/DDBJ databases">
        <title>Draft genome sequence of cellulolytic and xylanolytic Paenibacillus sp. A59, isolated from a decaying forest soil from Patagonia, Argentina.</title>
        <authorList>
            <person name="Ghio S."/>
            <person name="Caceres A.M."/>
            <person name="Talia P."/>
            <person name="Grasso D."/>
            <person name="Campos E."/>
        </authorList>
    </citation>
    <scope>NUCLEOTIDE SEQUENCE [LARGE SCALE GENOMIC DNA]</scope>
    <source>
        <strain evidence="1 2">A59</strain>
    </source>
</reference>
<gene>
    <name evidence="1" type="ORF">AMS66_25725</name>
</gene>
<comment type="caution">
    <text evidence="1">The sequence shown here is derived from an EMBL/GenBank/DDBJ whole genome shotgun (WGS) entry which is preliminary data.</text>
</comment>
<accession>A0A0M9BJU3</accession>
<organism evidence="1 2">
    <name type="scientific">Paenibacillus xylanivorans</name>
    <dbReference type="NCBI Taxonomy" id="1705561"/>
    <lineage>
        <taxon>Bacteria</taxon>
        <taxon>Bacillati</taxon>
        <taxon>Bacillota</taxon>
        <taxon>Bacilli</taxon>
        <taxon>Bacillales</taxon>
        <taxon>Paenibacillaceae</taxon>
        <taxon>Paenibacillus</taxon>
    </lineage>
</organism>
<dbReference type="EMBL" id="LITU01000078">
    <property type="protein sequence ID" value="KOY13800.1"/>
    <property type="molecule type" value="Genomic_DNA"/>
</dbReference>
<dbReference type="RefSeq" id="WP_053783486.1">
    <property type="nucleotide sequence ID" value="NZ_LITU01000078.1"/>
</dbReference>
<dbReference type="Proteomes" id="UP000037688">
    <property type="component" value="Unassembled WGS sequence"/>
</dbReference>
<name>A0A0M9BJU3_9BACL</name>